<keyword evidence="2" id="KW-1185">Reference proteome</keyword>
<proteinExistence type="predicted"/>
<dbReference type="AlphaFoldDB" id="A0A8E2EGH3"/>
<dbReference type="EMBL" id="KV744858">
    <property type="protein sequence ID" value="OCK83560.1"/>
    <property type="molecule type" value="Genomic_DNA"/>
</dbReference>
<sequence>MLRPQLIAKAISRHMVLQPFPAITTQRTPPVPHDQAILSHVSTVDQNALLSTVNSATLLGNGISLKMVDFLNTVRDQPAGFCDLGHDFLNICQILNSLSGSLKQHFETNQPFPPQTIPGFIKVLTQTVDDFTQLQQLLQKFMDYGKEGAVAMLQKTWRMVFADKDIAKVRRLCRRIVEL</sequence>
<accession>A0A8E2EGH3</accession>
<dbReference type="OrthoDB" id="426293at2759"/>
<gene>
    <name evidence="1" type="ORF">K432DRAFT_177009</name>
</gene>
<protein>
    <submittedName>
        <fullName evidence="1">Uncharacterized protein</fullName>
    </submittedName>
</protein>
<reference evidence="1 2" key="1">
    <citation type="journal article" date="2016" name="Nat. Commun.">
        <title>Ectomycorrhizal ecology is imprinted in the genome of the dominant symbiotic fungus Cenococcum geophilum.</title>
        <authorList>
            <consortium name="DOE Joint Genome Institute"/>
            <person name="Peter M."/>
            <person name="Kohler A."/>
            <person name="Ohm R.A."/>
            <person name="Kuo A."/>
            <person name="Krutzmann J."/>
            <person name="Morin E."/>
            <person name="Arend M."/>
            <person name="Barry K.W."/>
            <person name="Binder M."/>
            <person name="Choi C."/>
            <person name="Clum A."/>
            <person name="Copeland A."/>
            <person name="Grisel N."/>
            <person name="Haridas S."/>
            <person name="Kipfer T."/>
            <person name="LaButti K."/>
            <person name="Lindquist E."/>
            <person name="Lipzen A."/>
            <person name="Maire R."/>
            <person name="Meier B."/>
            <person name="Mihaltcheva S."/>
            <person name="Molinier V."/>
            <person name="Murat C."/>
            <person name="Poggeler S."/>
            <person name="Quandt C.A."/>
            <person name="Sperisen C."/>
            <person name="Tritt A."/>
            <person name="Tisserant E."/>
            <person name="Crous P.W."/>
            <person name="Henrissat B."/>
            <person name="Nehls U."/>
            <person name="Egli S."/>
            <person name="Spatafora J.W."/>
            <person name="Grigoriev I.V."/>
            <person name="Martin F.M."/>
        </authorList>
    </citation>
    <scope>NUCLEOTIDE SEQUENCE [LARGE SCALE GENOMIC DNA]</scope>
    <source>
        <strain evidence="1 2">CBS 459.81</strain>
    </source>
</reference>
<name>A0A8E2EGH3_9PEZI</name>
<organism evidence="1 2">
    <name type="scientific">Lepidopterella palustris CBS 459.81</name>
    <dbReference type="NCBI Taxonomy" id="1314670"/>
    <lineage>
        <taxon>Eukaryota</taxon>
        <taxon>Fungi</taxon>
        <taxon>Dikarya</taxon>
        <taxon>Ascomycota</taxon>
        <taxon>Pezizomycotina</taxon>
        <taxon>Dothideomycetes</taxon>
        <taxon>Pleosporomycetidae</taxon>
        <taxon>Mytilinidiales</taxon>
        <taxon>Argynnaceae</taxon>
        <taxon>Lepidopterella</taxon>
    </lineage>
</organism>
<evidence type="ECO:0000313" key="1">
    <source>
        <dbReference type="EMBL" id="OCK83560.1"/>
    </source>
</evidence>
<dbReference type="Proteomes" id="UP000250266">
    <property type="component" value="Unassembled WGS sequence"/>
</dbReference>
<evidence type="ECO:0000313" key="2">
    <source>
        <dbReference type="Proteomes" id="UP000250266"/>
    </source>
</evidence>